<evidence type="ECO:0000256" key="1">
    <source>
        <dbReference type="ARBA" id="ARBA00009381"/>
    </source>
</evidence>
<dbReference type="InterPro" id="IPR043137">
    <property type="entry name" value="GGT_ssub_C"/>
</dbReference>
<gene>
    <name evidence="3" type="primary">GGT5</name>
</gene>
<name>A0ABM3YU25_PANGU</name>
<dbReference type="SUPFAM" id="SSF56235">
    <property type="entry name" value="N-terminal nucleophile aminohydrolases (Ntn hydrolases)"/>
    <property type="match status" value="1"/>
</dbReference>
<dbReference type="Pfam" id="PF01019">
    <property type="entry name" value="G_glu_transpept"/>
    <property type="match status" value="1"/>
</dbReference>
<proteinExistence type="inferred from homology"/>
<dbReference type="GeneID" id="117677947"/>
<protein>
    <submittedName>
        <fullName evidence="3">Glutathione hydrolase 5 proenzyme isoform X1</fullName>
    </submittedName>
</protein>
<dbReference type="InterPro" id="IPR043138">
    <property type="entry name" value="GGT_lsub"/>
</dbReference>
<reference evidence="3" key="1">
    <citation type="submission" date="2025-08" db="UniProtKB">
        <authorList>
            <consortium name="RefSeq"/>
        </authorList>
    </citation>
    <scope>IDENTIFICATION</scope>
    <source>
        <tissue evidence="3">Blood</tissue>
    </source>
</reference>
<evidence type="ECO:0000313" key="3">
    <source>
        <dbReference type="RefSeq" id="XP_060539616.1"/>
    </source>
</evidence>
<dbReference type="InterPro" id="IPR000101">
    <property type="entry name" value="GGT_peptidase"/>
</dbReference>
<dbReference type="Proteomes" id="UP001652622">
    <property type="component" value="Unplaced"/>
</dbReference>
<keyword evidence="3" id="KW-0378">Hydrolase</keyword>
<dbReference type="RefSeq" id="XP_060539616.1">
    <property type="nucleotide sequence ID" value="XM_060683633.1"/>
</dbReference>
<accession>A0ABM3YU25</accession>
<dbReference type="Gene3D" id="3.60.20.40">
    <property type="match status" value="1"/>
</dbReference>
<dbReference type="PANTHER" id="PTHR45027">
    <property type="entry name" value="PUTATIVE GLUTATHIONE HYDROLASE LIGHT CHAIN"/>
    <property type="match status" value="1"/>
</dbReference>
<organism evidence="2 3">
    <name type="scientific">Pantherophis guttatus</name>
    <name type="common">Corn snake</name>
    <name type="synonym">Elaphe guttata</name>
    <dbReference type="NCBI Taxonomy" id="94885"/>
    <lineage>
        <taxon>Eukaryota</taxon>
        <taxon>Metazoa</taxon>
        <taxon>Chordata</taxon>
        <taxon>Craniata</taxon>
        <taxon>Vertebrata</taxon>
        <taxon>Euteleostomi</taxon>
        <taxon>Lepidosauria</taxon>
        <taxon>Squamata</taxon>
        <taxon>Bifurcata</taxon>
        <taxon>Unidentata</taxon>
        <taxon>Episquamata</taxon>
        <taxon>Toxicofera</taxon>
        <taxon>Serpentes</taxon>
        <taxon>Colubroidea</taxon>
        <taxon>Colubridae</taxon>
        <taxon>Colubrinae</taxon>
        <taxon>Pantherophis</taxon>
    </lineage>
</organism>
<dbReference type="InterPro" id="IPR029055">
    <property type="entry name" value="Ntn_hydrolases_N"/>
</dbReference>
<dbReference type="PRINTS" id="PR01210">
    <property type="entry name" value="GGTRANSPTASE"/>
</dbReference>
<dbReference type="Gene3D" id="1.10.246.130">
    <property type="match status" value="1"/>
</dbReference>
<dbReference type="PANTHER" id="PTHR45027:SF2">
    <property type="entry name" value="GAMMA-GLUTAMYLTRANSFERASE 5"/>
    <property type="match status" value="1"/>
</dbReference>
<comment type="similarity">
    <text evidence="1">Belongs to the gamma-glutamyltransferase family.</text>
</comment>
<keyword evidence="2" id="KW-1185">Reference proteome</keyword>
<dbReference type="GO" id="GO:0016787">
    <property type="term" value="F:hydrolase activity"/>
    <property type="evidence" value="ECO:0007669"/>
    <property type="project" value="UniProtKB-KW"/>
</dbReference>
<sequence length="576" mass="62461">MRQSRRLGCCAGLLVAAVLAGAAGLLLLFRDRPSCDPPRYWHAAVAADTRRCSEVGRDILKRGGSAIDAAIAALVCTSVLNPQSMGLGGGVIFTIYDAPTGKIEVLNARERAPQNITEGLLKKCRGGLLPGSQWIAVPGELRGYEEAHRHYGRLPWKDLFEPTIEMLSLGIRVSDVLSPFLTLLESPLKNSSSCQLLCNDQRAVLSSGEVIDWTALEKTLKAVAENGAKEFYSGRTAEKLVQDVRAEGGTLTLEDLKNYHVELMKPVNMSLDKYTIFSAPRPAAGAVLFFILNVLKGFNFTKVDLEEPNRRARVYHYIAETLKFANGQRAKLDDPNFSKIKEEVLHEMMSDAFADHIRQLIDGRGDHPTSHYDLAQLKMAPFGTSHVAVLAEDGSAVSATSTINHPFGSMVYSQQTGIILNNELADFCMKRSSKSISPVTGYLAASHWLQNLPGEMPPSAMTPSILLSKDGKSKLIIGGSGGPLIIPAVAQAIVNKLWFGYDLDQAIGAPILSATGSGSIQVEKQFPLNLTTALITMGHSVHTAQHVMNVVQGISQEGSCIFPYSDQRKRGEASGY</sequence>
<evidence type="ECO:0000313" key="2">
    <source>
        <dbReference type="Proteomes" id="UP001652622"/>
    </source>
</evidence>